<dbReference type="RefSeq" id="WP_136167856.1">
    <property type="nucleotide sequence ID" value="NZ_KZ819088.1"/>
</dbReference>
<reference evidence="1 2" key="1">
    <citation type="submission" date="2018-04" db="EMBL/GenBank/DDBJ databases">
        <title>Brenneria corticis sp.nov.</title>
        <authorList>
            <person name="Li Y."/>
        </authorList>
    </citation>
    <scope>NUCLEOTIDE SEQUENCE [LARGE SCALE GENOMIC DNA]</scope>
    <source>
        <strain evidence="1 2">CFCC 11842</strain>
    </source>
</reference>
<sequence>MIVRTWHGCVPVGKAEAFSNHLQITGVEHARSIAGNLAAFVRQETQGDYEHFFLATYWQDIAAVRQFAGDDYHVAVTYPDDEKFELISDPYVFQHKVNSIQSFE</sequence>
<dbReference type="Proteomes" id="UP000296159">
    <property type="component" value="Unassembled WGS sequence"/>
</dbReference>
<dbReference type="AlphaFoldDB" id="A0A2U1TS40"/>
<protein>
    <recommendedName>
        <fullName evidence="3">Antibiotic biosynthesis monooxygenase</fullName>
    </recommendedName>
</protein>
<dbReference type="InterPro" id="IPR011008">
    <property type="entry name" value="Dimeric_a/b-barrel"/>
</dbReference>
<comment type="caution">
    <text evidence="1">The sequence shown here is derived from an EMBL/GenBank/DDBJ whole genome shotgun (WGS) entry which is preliminary data.</text>
</comment>
<evidence type="ECO:0000313" key="1">
    <source>
        <dbReference type="EMBL" id="PWC12211.1"/>
    </source>
</evidence>
<organism evidence="1 2">
    <name type="scientific">Brenneria corticis</name>
    <dbReference type="NCBI Taxonomy" id="2173106"/>
    <lineage>
        <taxon>Bacteria</taxon>
        <taxon>Pseudomonadati</taxon>
        <taxon>Pseudomonadota</taxon>
        <taxon>Gammaproteobacteria</taxon>
        <taxon>Enterobacterales</taxon>
        <taxon>Pectobacteriaceae</taxon>
        <taxon>Brenneria</taxon>
    </lineage>
</organism>
<proteinExistence type="predicted"/>
<name>A0A2U1TS40_9GAMM</name>
<keyword evidence="2" id="KW-1185">Reference proteome</keyword>
<dbReference type="SUPFAM" id="SSF54909">
    <property type="entry name" value="Dimeric alpha+beta barrel"/>
    <property type="match status" value="1"/>
</dbReference>
<accession>A0A2U1TS40</accession>
<gene>
    <name evidence="1" type="ORF">DDT56_17995</name>
</gene>
<dbReference type="EMBL" id="QDKH01000024">
    <property type="protein sequence ID" value="PWC12211.1"/>
    <property type="molecule type" value="Genomic_DNA"/>
</dbReference>
<evidence type="ECO:0008006" key="3">
    <source>
        <dbReference type="Google" id="ProtNLM"/>
    </source>
</evidence>
<evidence type="ECO:0000313" key="2">
    <source>
        <dbReference type="Proteomes" id="UP000296159"/>
    </source>
</evidence>